<dbReference type="GO" id="GO:0071555">
    <property type="term" value="P:cell wall organization"/>
    <property type="evidence" value="ECO:0007669"/>
    <property type="project" value="UniProtKB-KW"/>
</dbReference>
<dbReference type="GO" id="GO:0008745">
    <property type="term" value="F:N-acetylmuramoyl-L-alanine amidase activity"/>
    <property type="evidence" value="ECO:0007669"/>
    <property type="project" value="UniProtKB-EC"/>
</dbReference>
<dbReference type="RefSeq" id="WP_174658992.1">
    <property type="nucleotide sequence ID" value="NZ_BAAAXO010000066.1"/>
</dbReference>
<dbReference type="EMBL" id="BDGB01000005">
    <property type="protein sequence ID" value="GAW71016.1"/>
    <property type="molecule type" value="Genomic_DNA"/>
</dbReference>
<dbReference type="EC" id="3.5.1.28" evidence="2"/>
<gene>
    <name evidence="7" type="ORF">C5L28_001989</name>
    <name evidence="6" type="ORF">LPKJCM_00087</name>
</gene>
<dbReference type="PANTHER" id="PTHR30417:SF1">
    <property type="entry name" value="N-ACETYLMURAMOYL-L-ALANINE AMIDASE AMID"/>
    <property type="match status" value="1"/>
</dbReference>
<evidence type="ECO:0000256" key="1">
    <source>
        <dbReference type="ARBA" id="ARBA00001561"/>
    </source>
</evidence>
<keyword evidence="3" id="KW-0378">Hydrolase</keyword>
<sequence>MKKHEGLFSPVRWLLIFIAFTGLVAGLKTQLVQAKASTLETDFQQAAAKYKVPVDLLKAVAYNESAFESHNGKPSVAGGYGVMHLTDTAGLTPSGADSKAVKVPNAASLHTVQKAVKLTGLSASQIKTNSADNINGGAALLAAYQKSLGKSLTSSIGGWDAAVKKYSQSDSQAAADFFAANVYKILAKGVNHNGVKISPQKVNTLKDEAIDTTGGESGQTDGPAGLPIEWIPALYKTFDDQGDYGNYDLADRPNDEKINYIVIHNTETSFQEALTLFSTPTYTTANYVVSSTEGTVAEMVRPQNVAWHAGNWYINSHSIGIEHEGYAAVGGYWYTENMYKSSAALVKYLAAKYDIPLDRQHIIGHDNVPGLTPAAQKTMHWDPGTYWNWNHYFELMGVDLSKSDGNTDSHIITITPNDKTNLTADSGQKVTDNGVNLPLAGSNFVYLYKQPGFSTNLIADKDFSSGQSGTTEKDDWSDKAVYGQQFSKIGEQGDWTEINYGGQDAWFYNPSGANSTNATGKLVTAKGSTAVPVYGSAYPSNRILKKNQVTGIKPTPIYQLQPGQKYVYGGTVTSDYFNSHFNSNLPKNVIHGTDDYYQIQFNHRIAFVKASDTTLLND</sequence>
<name>A0A224V2I7_9LACO</name>
<dbReference type="InterPro" id="IPR036505">
    <property type="entry name" value="Amidase/PGRP_sf"/>
</dbReference>
<dbReference type="AlphaFoldDB" id="A0A224V2I7"/>
<dbReference type="FunFam" id="3.40.80.10:FF:000006">
    <property type="entry name" value="N-acetylmuramoyl-L-alanine amidase"/>
    <property type="match status" value="1"/>
</dbReference>
<dbReference type="InterPro" id="IPR023346">
    <property type="entry name" value="Lysozyme-like_dom_sf"/>
</dbReference>
<reference evidence="7" key="3">
    <citation type="submission" date="2019-02" db="EMBL/GenBank/DDBJ databases">
        <authorList>
            <person name="Buron G."/>
            <person name="Chaylann A."/>
            <person name="Dolejs I."/>
            <person name="Forster J."/>
            <person name="Miks M.H."/>
        </authorList>
    </citation>
    <scope>NUCLEOTIDE SEQUENCE</scope>
    <source>
        <strain evidence="7">DSM 10551</strain>
    </source>
</reference>
<dbReference type="EMBL" id="PUFL01000078">
    <property type="protein sequence ID" value="TDG89475.1"/>
    <property type="molecule type" value="Genomic_DNA"/>
</dbReference>
<evidence type="ECO:0000256" key="4">
    <source>
        <dbReference type="ARBA" id="ARBA00023316"/>
    </source>
</evidence>
<dbReference type="GO" id="GO:0009254">
    <property type="term" value="P:peptidoglycan turnover"/>
    <property type="evidence" value="ECO:0007669"/>
    <property type="project" value="TreeGrafter"/>
</dbReference>
<dbReference type="SUPFAM" id="SSF55846">
    <property type="entry name" value="N-acetylmuramoyl-L-alanine amidase-like"/>
    <property type="match status" value="1"/>
</dbReference>
<keyword evidence="9" id="KW-1185">Reference proteome</keyword>
<evidence type="ECO:0000259" key="5">
    <source>
        <dbReference type="SMART" id="SM00644"/>
    </source>
</evidence>
<proteinExistence type="predicted"/>
<keyword evidence="4" id="KW-0961">Cell wall biogenesis/degradation</keyword>
<comment type="catalytic activity">
    <reaction evidence="1">
        <text>Hydrolyzes the link between N-acetylmuramoyl residues and L-amino acid residues in certain cell-wall glycopeptides.</text>
        <dbReference type="EC" id="3.5.1.28"/>
    </reaction>
</comment>
<comment type="caution">
    <text evidence="6">The sequence shown here is derived from an EMBL/GenBank/DDBJ whole genome shotgun (WGS) entry which is preliminary data.</text>
</comment>
<evidence type="ECO:0000256" key="2">
    <source>
        <dbReference type="ARBA" id="ARBA00011901"/>
    </source>
</evidence>
<evidence type="ECO:0000313" key="8">
    <source>
        <dbReference type="Proteomes" id="UP000214739"/>
    </source>
</evidence>
<dbReference type="GO" id="GO:0009253">
    <property type="term" value="P:peptidoglycan catabolic process"/>
    <property type="evidence" value="ECO:0007669"/>
    <property type="project" value="InterPro"/>
</dbReference>
<evidence type="ECO:0000313" key="7">
    <source>
        <dbReference type="EMBL" id="TDG89475.1"/>
    </source>
</evidence>
<reference evidence="7 9" key="2">
    <citation type="journal article" date="2019" name="Appl. Microbiol. Biotechnol.">
        <title>Uncovering carbohydrate metabolism through a genotype-phenotype association study of 56 lactic acid bacteria genomes.</title>
        <authorList>
            <person name="Buron-Moles G."/>
            <person name="Chailyan A."/>
            <person name="Dolejs I."/>
            <person name="Forster J."/>
            <person name="Miks M.H."/>
        </authorList>
    </citation>
    <scope>NUCLEOTIDE SEQUENCE [LARGE SCALE GENOMIC DNA]</scope>
    <source>
        <strain evidence="7 9">DSM 10551</strain>
    </source>
</reference>
<dbReference type="Proteomes" id="UP000294668">
    <property type="component" value="Unassembled WGS sequence"/>
</dbReference>
<accession>A0A224V2I7</accession>
<reference evidence="6 8" key="1">
    <citation type="journal article" date="2017" name="Biosci Microbiota Food Health">
        <title>Genomic characterization reconfirms the taxonomic status of Lactobacillus parakefiri.</title>
        <authorList>
            <person name="Tanizawa Y."/>
            <person name="Kobayashi H."/>
            <person name="Kaminuma E."/>
            <person name="Sakamoto M."/>
            <person name="Ohkuma M."/>
            <person name="Nakamura Y."/>
            <person name="Arita M."/>
            <person name="Tohno M."/>
        </authorList>
    </citation>
    <scope>NUCLEOTIDE SEQUENCE [LARGE SCALE GENOMIC DNA]</scope>
    <source>
        <strain evidence="6 8">JCM 8573</strain>
    </source>
</reference>
<dbReference type="PANTHER" id="PTHR30417">
    <property type="entry name" value="N-ACETYLMURAMOYL-L-ALANINE AMIDASE AMID"/>
    <property type="match status" value="1"/>
</dbReference>
<evidence type="ECO:0000256" key="3">
    <source>
        <dbReference type="ARBA" id="ARBA00022801"/>
    </source>
</evidence>
<dbReference type="CDD" id="cd06583">
    <property type="entry name" value="PGRP"/>
    <property type="match status" value="1"/>
</dbReference>
<dbReference type="InterPro" id="IPR002502">
    <property type="entry name" value="Amidase_domain"/>
</dbReference>
<dbReference type="Proteomes" id="UP000214739">
    <property type="component" value="Unassembled WGS sequence"/>
</dbReference>
<evidence type="ECO:0000313" key="6">
    <source>
        <dbReference type="EMBL" id="GAW71016.1"/>
    </source>
</evidence>
<dbReference type="Gene3D" id="1.10.530.10">
    <property type="match status" value="1"/>
</dbReference>
<organism evidence="6 8">
    <name type="scientific">Lentilactobacillus parakefiri</name>
    <dbReference type="NCBI Taxonomy" id="152332"/>
    <lineage>
        <taxon>Bacteria</taxon>
        <taxon>Bacillati</taxon>
        <taxon>Bacillota</taxon>
        <taxon>Bacilli</taxon>
        <taxon>Lactobacillales</taxon>
        <taxon>Lactobacillaceae</taxon>
        <taxon>Lentilactobacillus</taxon>
    </lineage>
</organism>
<dbReference type="SUPFAM" id="SSF53955">
    <property type="entry name" value="Lysozyme-like"/>
    <property type="match status" value="1"/>
</dbReference>
<dbReference type="InterPro" id="IPR051206">
    <property type="entry name" value="NAMLAA_amidase_2"/>
</dbReference>
<protein>
    <recommendedName>
        <fullName evidence="2">N-acetylmuramoyl-L-alanine amidase</fullName>
        <ecNumber evidence="2">3.5.1.28</ecNumber>
    </recommendedName>
</protein>
<dbReference type="Gene3D" id="3.40.80.10">
    <property type="entry name" value="Peptidoglycan recognition protein-like"/>
    <property type="match status" value="1"/>
</dbReference>
<dbReference type="Pfam" id="PF01510">
    <property type="entry name" value="Amidase_2"/>
    <property type="match status" value="1"/>
</dbReference>
<evidence type="ECO:0000313" key="9">
    <source>
        <dbReference type="Proteomes" id="UP000294668"/>
    </source>
</evidence>
<feature type="domain" description="N-acetylmuramoyl-L-alanine amidase" evidence="5">
    <location>
        <begin position="247"/>
        <end position="384"/>
    </location>
</feature>
<dbReference type="SMART" id="SM00644">
    <property type="entry name" value="Ami_2"/>
    <property type="match status" value="1"/>
</dbReference>